<keyword evidence="3" id="KW-1185">Reference proteome</keyword>
<protein>
    <recommendedName>
        <fullName evidence="4">DUF5709 domain-containing protein</fullName>
    </recommendedName>
</protein>
<feature type="compositionally biased region" description="Basic and acidic residues" evidence="1">
    <location>
        <begin position="84"/>
        <end position="95"/>
    </location>
</feature>
<feature type="compositionally biased region" description="Basic and acidic residues" evidence="1">
    <location>
        <begin position="34"/>
        <end position="51"/>
    </location>
</feature>
<evidence type="ECO:0000313" key="3">
    <source>
        <dbReference type="Proteomes" id="UP001201873"/>
    </source>
</evidence>
<gene>
    <name evidence="2" type="ORF">MXD59_22960</name>
</gene>
<proteinExistence type="predicted"/>
<feature type="compositionally biased region" description="Acidic residues" evidence="1">
    <location>
        <begin position="16"/>
        <end position="30"/>
    </location>
</feature>
<feature type="compositionally biased region" description="Basic and acidic residues" evidence="1">
    <location>
        <begin position="105"/>
        <end position="125"/>
    </location>
</feature>
<feature type="compositionally biased region" description="Polar residues" evidence="1">
    <location>
        <begin position="1"/>
        <end position="11"/>
    </location>
</feature>
<evidence type="ECO:0000313" key="2">
    <source>
        <dbReference type="EMBL" id="MCK9878588.1"/>
    </source>
</evidence>
<accession>A0ABT0K471</accession>
<comment type="caution">
    <text evidence="2">The sequence shown here is derived from an EMBL/GenBank/DDBJ whole genome shotgun (WGS) entry which is preliminary data.</text>
</comment>
<sequence>MTQPAAQSGEWSVQDDPLEPAEILDSDELGSTEAGRDPLDDTWDAPDRPSDNLRFPATPREERRGASLDRLLSAEVPDPDPYLEAERRDTGREDVGDGDENGYSGDRDGRVRRTGTAEERALHLE</sequence>
<dbReference type="Proteomes" id="UP001201873">
    <property type="component" value="Unassembled WGS sequence"/>
</dbReference>
<dbReference type="RefSeq" id="WP_248826682.1">
    <property type="nucleotide sequence ID" value="NZ_JALKFT010000038.1"/>
</dbReference>
<evidence type="ECO:0008006" key="4">
    <source>
        <dbReference type="Google" id="ProtNLM"/>
    </source>
</evidence>
<organism evidence="2 3">
    <name type="scientific">Frankia umida</name>
    <dbReference type="NCBI Taxonomy" id="573489"/>
    <lineage>
        <taxon>Bacteria</taxon>
        <taxon>Bacillati</taxon>
        <taxon>Actinomycetota</taxon>
        <taxon>Actinomycetes</taxon>
        <taxon>Frankiales</taxon>
        <taxon>Frankiaceae</taxon>
        <taxon>Frankia</taxon>
    </lineage>
</organism>
<dbReference type="EMBL" id="JALKFT010000038">
    <property type="protein sequence ID" value="MCK9878588.1"/>
    <property type="molecule type" value="Genomic_DNA"/>
</dbReference>
<reference evidence="2 3" key="1">
    <citation type="submission" date="2022-04" db="EMBL/GenBank/DDBJ databases">
        <title>Genome diversity in the genus Frankia.</title>
        <authorList>
            <person name="Carlos-Shanley C."/>
            <person name="Hahn D."/>
        </authorList>
    </citation>
    <scope>NUCLEOTIDE SEQUENCE [LARGE SCALE GENOMIC DNA]</scope>
    <source>
        <strain evidence="2 3">Ag45/Mut15</strain>
    </source>
</reference>
<name>A0ABT0K471_9ACTN</name>
<evidence type="ECO:0000256" key="1">
    <source>
        <dbReference type="SAM" id="MobiDB-lite"/>
    </source>
</evidence>
<feature type="region of interest" description="Disordered" evidence="1">
    <location>
        <begin position="1"/>
        <end position="125"/>
    </location>
</feature>